<keyword evidence="5" id="KW-1185">Reference proteome</keyword>
<dbReference type="PANTHER" id="PTHR21013">
    <property type="entry name" value="ATP SYNTHASE MITOCHONDRIAL F1 COMPLEX ASSEMBLY FACTOR 2/ATP12 PROTEIN, MITOCHONDRIAL PRECURSOR"/>
    <property type="match status" value="1"/>
</dbReference>
<gene>
    <name evidence="4" type="ORF">K3166_09495</name>
</gene>
<dbReference type="Gene3D" id="3.30.2180.10">
    <property type="entry name" value="ATP12-like"/>
    <property type="match status" value="1"/>
</dbReference>
<accession>A0ABX8ZFW7</accession>
<dbReference type="SUPFAM" id="SSF160909">
    <property type="entry name" value="ATP12-like"/>
    <property type="match status" value="1"/>
</dbReference>
<evidence type="ECO:0000256" key="2">
    <source>
        <dbReference type="ARBA" id="ARBA00022946"/>
    </source>
</evidence>
<dbReference type="Proteomes" id="UP000824280">
    <property type="component" value="Chromosome"/>
</dbReference>
<protein>
    <submittedName>
        <fullName evidence="4">Molecular chaperone</fullName>
    </submittedName>
</protein>
<dbReference type="RefSeq" id="WP_221422018.1">
    <property type="nucleotide sequence ID" value="NZ_CP081297.1"/>
</dbReference>
<dbReference type="InterPro" id="IPR023335">
    <property type="entry name" value="ATP12_ortho_dom_sf"/>
</dbReference>
<evidence type="ECO:0000256" key="1">
    <source>
        <dbReference type="ARBA" id="ARBA00008231"/>
    </source>
</evidence>
<dbReference type="Pfam" id="PF07542">
    <property type="entry name" value="ATP12"/>
    <property type="match status" value="1"/>
</dbReference>
<evidence type="ECO:0000256" key="3">
    <source>
        <dbReference type="ARBA" id="ARBA00023186"/>
    </source>
</evidence>
<organism evidence="4 5">
    <name type="scientific">Qipengyuania psychrotolerans</name>
    <dbReference type="NCBI Taxonomy" id="2867238"/>
    <lineage>
        <taxon>Bacteria</taxon>
        <taxon>Pseudomonadati</taxon>
        <taxon>Pseudomonadota</taxon>
        <taxon>Alphaproteobacteria</taxon>
        <taxon>Sphingomonadales</taxon>
        <taxon>Erythrobacteraceae</taxon>
        <taxon>Qipengyuania</taxon>
    </lineage>
</organism>
<name>A0ABX8ZFW7_9SPHN</name>
<dbReference type="InterPro" id="IPR011419">
    <property type="entry name" value="ATP12_ATP_synth-F1-assembly"/>
</dbReference>
<sequence length="230" mass="25757">MKRFYKDVTLAHSDLGWHVMLDGRPIKTPSGAPQVVASKQLAEMLATEWRSQGETIIPSSFRFRDMTDYALDVVARDPAEIIDKLIGFAETDTLCYRADPEEALYRRQQELWEPLITELEAREGISLHRVSGIVHKAQPNGSLKKLRQRLAELPPLQLAALELLTSLSASLCVGLAALEEGADGEALWAAASLEEEWQADLWGREEEAEERRARRKADFLAAMEFARAVG</sequence>
<keyword evidence="2" id="KW-0809">Transit peptide</keyword>
<reference evidence="4 5" key="1">
    <citation type="submission" date="2021-08" db="EMBL/GenBank/DDBJ databases">
        <title>Comparative Genomics Analysis of the Genus Qipengyuania Reveals Extensive Genetic Diversity and Metabolic Versatility, Including the Description of Fifteen Novel Species.</title>
        <authorList>
            <person name="Liu Y."/>
        </authorList>
    </citation>
    <scope>NUCLEOTIDE SEQUENCE [LARGE SCALE GENOMIC DNA]</scope>
    <source>
        <strain evidence="4 5">1XM2-8</strain>
    </source>
</reference>
<dbReference type="Gene3D" id="1.10.3580.10">
    <property type="entry name" value="ATP12 ATPase"/>
    <property type="match status" value="1"/>
</dbReference>
<comment type="similarity">
    <text evidence="1">Belongs to the ATP12 family.</text>
</comment>
<keyword evidence="3" id="KW-0143">Chaperone</keyword>
<proteinExistence type="inferred from homology"/>
<dbReference type="PANTHER" id="PTHR21013:SF10">
    <property type="entry name" value="ATP SYNTHASE MITOCHONDRIAL F1 COMPLEX ASSEMBLY FACTOR 2"/>
    <property type="match status" value="1"/>
</dbReference>
<evidence type="ECO:0000313" key="5">
    <source>
        <dbReference type="Proteomes" id="UP000824280"/>
    </source>
</evidence>
<evidence type="ECO:0000313" key="4">
    <source>
        <dbReference type="EMBL" id="QZD86474.1"/>
    </source>
</evidence>
<dbReference type="InterPro" id="IPR042272">
    <property type="entry name" value="ATP12_ATP_synth-F1-assembly_N"/>
</dbReference>
<dbReference type="EMBL" id="CP081297">
    <property type="protein sequence ID" value="QZD86474.1"/>
    <property type="molecule type" value="Genomic_DNA"/>
</dbReference>